<dbReference type="SUPFAM" id="SSF49695">
    <property type="entry name" value="gamma-Crystallin-like"/>
    <property type="match status" value="1"/>
</dbReference>
<evidence type="ECO:0000256" key="1">
    <source>
        <dbReference type="SAM" id="SignalP"/>
    </source>
</evidence>
<evidence type="ECO:0000259" key="2">
    <source>
        <dbReference type="Pfam" id="PF09076"/>
    </source>
</evidence>
<organism evidence="3 4">
    <name type="scientific">Streptomyces pactum</name>
    <dbReference type="NCBI Taxonomy" id="68249"/>
    <lineage>
        <taxon>Bacteria</taxon>
        <taxon>Bacillati</taxon>
        <taxon>Actinomycetota</taxon>
        <taxon>Actinomycetes</taxon>
        <taxon>Kitasatosporales</taxon>
        <taxon>Streptomycetaceae</taxon>
        <taxon>Streptomyces</taxon>
    </lineage>
</organism>
<dbReference type="Proteomes" id="UP000807371">
    <property type="component" value="Unassembled WGS sequence"/>
</dbReference>
<name>A0ABS0NLV3_9ACTN</name>
<feature type="signal peptide" evidence="1">
    <location>
        <begin position="1"/>
        <end position="28"/>
    </location>
</feature>
<keyword evidence="1" id="KW-0732">Signal</keyword>
<dbReference type="InterPro" id="IPR015161">
    <property type="entry name" value="Sklp_toxin_b/g_crystallin"/>
</dbReference>
<proteinExistence type="predicted"/>
<feature type="domain" description="Streptomyces killer toxin-like beta/gamma crystallin" evidence="2">
    <location>
        <begin position="58"/>
        <end position="121"/>
    </location>
</feature>
<evidence type="ECO:0000313" key="4">
    <source>
        <dbReference type="Proteomes" id="UP000807371"/>
    </source>
</evidence>
<sequence>MNRRAVKAALVAALAAVTLTVAPQSASAINTVECNDNSEFLLVDWHNDYGGGWSDYHFCFANAGEWSFERPGTQWVDKIWTGNNRVQWYGDGRWQPATPIDKWTTFNWPNHPGGVRIEKIRIL</sequence>
<reference evidence="3 4" key="1">
    <citation type="submission" date="2020-09" db="EMBL/GenBank/DDBJ databases">
        <title>Biosynthesis of the nuclear factor of activated T cells inhibitor NFAT-133 and its congeners in Streptomyces pactum.</title>
        <authorList>
            <person name="Zhou W."/>
            <person name="Posri P."/>
            <person name="Abugrain M.E."/>
            <person name="Weisberg A.J."/>
            <person name="Chang J.H."/>
            <person name="Mahmud T."/>
        </authorList>
    </citation>
    <scope>NUCLEOTIDE SEQUENCE [LARGE SCALE GENOMIC DNA]</scope>
    <source>
        <strain evidence="3 4">ATCC 27456</strain>
    </source>
</reference>
<keyword evidence="4" id="KW-1185">Reference proteome</keyword>
<dbReference type="InterPro" id="IPR015791">
    <property type="entry name" value="Antimic/Inh_G_crystallin-like"/>
</dbReference>
<accession>A0ABS0NLV3</accession>
<feature type="chain" id="PRO_5045244066" description="Streptomyces killer toxin-like beta/gamma crystallin domain-containing protein" evidence="1">
    <location>
        <begin position="29"/>
        <end position="123"/>
    </location>
</feature>
<protein>
    <recommendedName>
        <fullName evidence="2">Streptomyces killer toxin-like beta/gamma crystallin domain-containing protein</fullName>
    </recommendedName>
</protein>
<evidence type="ECO:0000313" key="3">
    <source>
        <dbReference type="EMBL" id="MBH5336172.1"/>
    </source>
</evidence>
<dbReference type="EMBL" id="JACYXC010000001">
    <property type="protein sequence ID" value="MBH5336172.1"/>
    <property type="molecule type" value="Genomic_DNA"/>
</dbReference>
<gene>
    <name evidence="3" type="ORF">IHE55_15810</name>
</gene>
<dbReference type="InterPro" id="IPR011024">
    <property type="entry name" value="G_crystallin-like"/>
</dbReference>
<dbReference type="Gene3D" id="2.60.20.30">
    <property type="match status" value="1"/>
</dbReference>
<comment type="caution">
    <text evidence="3">The sequence shown here is derived from an EMBL/GenBank/DDBJ whole genome shotgun (WGS) entry which is preliminary data.</text>
</comment>
<dbReference type="Pfam" id="PF09076">
    <property type="entry name" value="Crystall_2"/>
    <property type="match status" value="1"/>
</dbReference>